<dbReference type="GO" id="GO:0000139">
    <property type="term" value="C:Golgi membrane"/>
    <property type="evidence" value="ECO:0007669"/>
    <property type="project" value="EnsemblFungi"/>
</dbReference>
<dbReference type="InterPro" id="IPR027482">
    <property type="entry name" value="Sec1-like_dom2"/>
</dbReference>
<reference evidence="2 3" key="1">
    <citation type="submission" date="2015-10" db="EMBL/GenBank/DDBJ databases">
        <title>Draft genomes sequences of Candida glabrata isolates 1A, 1B, 2A, 2B, 3A and 3B.</title>
        <authorList>
            <person name="Haavelsrud O.E."/>
            <person name="Gaustad P."/>
        </authorList>
    </citation>
    <scope>NUCLEOTIDE SEQUENCE [LARGE SCALE GENOMIC DNA]</scope>
    <source>
        <strain evidence="2">910700640</strain>
    </source>
</reference>
<dbReference type="VEuPathDB" id="FungiDB:B1J91_H03003g"/>
<dbReference type="GO" id="GO:0048210">
    <property type="term" value="P:Golgi vesicle fusion to target membrane"/>
    <property type="evidence" value="ECO:0007669"/>
    <property type="project" value="EnsemblFungi"/>
</dbReference>
<evidence type="ECO:0000256" key="1">
    <source>
        <dbReference type="ARBA" id="ARBA00009884"/>
    </source>
</evidence>
<name>A0A0W0EA01_CANGB</name>
<comment type="caution">
    <text evidence="2">The sequence shown here is derived from an EMBL/GenBank/DDBJ whole genome shotgun (WGS) entry which is preliminary data.</text>
</comment>
<dbReference type="Gene3D" id="3.40.50.2060">
    <property type="match status" value="1"/>
</dbReference>
<dbReference type="GO" id="GO:0035543">
    <property type="term" value="P:positive regulation of SNARE complex assembly"/>
    <property type="evidence" value="ECO:0007669"/>
    <property type="project" value="EnsemblFungi"/>
</dbReference>
<dbReference type="GO" id="GO:0005829">
    <property type="term" value="C:cytosol"/>
    <property type="evidence" value="ECO:0007669"/>
    <property type="project" value="EnsemblFungi"/>
</dbReference>
<accession>A0A0W0EA01</accession>
<gene>
    <name evidence="2" type="ORF">AO440_002021</name>
</gene>
<dbReference type="VEuPathDB" id="FungiDB:GVI51_H02783"/>
<dbReference type="GO" id="GO:0031201">
    <property type="term" value="C:SNARE complex"/>
    <property type="evidence" value="ECO:0007669"/>
    <property type="project" value="EnsemblFungi"/>
</dbReference>
<dbReference type="GO" id="GO:0007035">
    <property type="term" value="P:vacuolar acidification"/>
    <property type="evidence" value="ECO:0007669"/>
    <property type="project" value="EnsemblFungi"/>
</dbReference>
<dbReference type="EMBL" id="LLZZ01000120">
    <property type="protein sequence ID" value="KTB03303.1"/>
    <property type="molecule type" value="Genomic_DNA"/>
</dbReference>
<dbReference type="Gene3D" id="3.90.830.10">
    <property type="entry name" value="Syntaxin Binding Protein 1, Chain A, domain 2"/>
    <property type="match status" value="1"/>
</dbReference>
<dbReference type="VEuPathDB" id="FungiDB:CAGL0H03003g"/>
<sequence>MNLFDVGHFYIDRMVNSKSKGGVADITERSRIKALLLDKNTKSTISMCATQSELLHNEIFLIDTLENENRDPERHLRCIVYVKPTNDSIEFLSRELRDPKYGDYHIYFSNSVSKAQLEKLAESDDMEAVSKVEEIFQDYFILNEDLFSFDIKPAELTINNSNVWGETSLANCKDSLVSLLLSLKLRPDIRYEVNSKRCTKLANELAKIIEQNEKTLFHFPNMDTPPLLVLLDRESDPLTPLLQPWTYQSMINEYVGLKRNVVDLSGMPGIDQDLQKVTLSSMQDRFFYETMYMNFGELGDQVKNYVDSYKLKSQSTSQINTIEDIKNFIEKYPEFRKLSGNVSKHMSIVGELDRQLKELNIWEISEIEQNLSVHRDNTEDFQGLQDMLRNQKINNYYKVKLVCIYITKHFDLKDRINVLIKTISETVSPQEINFLHRFQKIIEEYNNHLNSSANSAEGEGKRDDLLSELAKKFNTRMASKGFLNNTQKSNNNVYMQHIPEISTILSNISKSTLSKERYGFIGNNGVNSRLVDNNSARDVVIFVVGGVTYEEARFVHQFNETMKNKMRVILGGTSVLSTRDFMDSMRNKV</sequence>
<dbReference type="InterPro" id="IPR043127">
    <property type="entry name" value="Sec-1-like_dom3a"/>
</dbReference>
<proteinExistence type="inferred from homology"/>
<dbReference type="InterPro" id="IPR036045">
    <property type="entry name" value="Sec1-like_sf"/>
</dbReference>
<organism evidence="2 3">
    <name type="scientific">Candida glabrata</name>
    <name type="common">Yeast</name>
    <name type="synonym">Torulopsis glabrata</name>
    <dbReference type="NCBI Taxonomy" id="5478"/>
    <lineage>
        <taxon>Eukaryota</taxon>
        <taxon>Fungi</taxon>
        <taxon>Dikarya</taxon>
        <taxon>Ascomycota</taxon>
        <taxon>Saccharomycotina</taxon>
        <taxon>Saccharomycetes</taxon>
        <taxon>Saccharomycetales</taxon>
        <taxon>Saccharomycetaceae</taxon>
        <taxon>Nakaseomyces</taxon>
    </lineage>
</organism>
<dbReference type="AlphaFoldDB" id="A0A0W0EA01"/>
<dbReference type="Pfam" id="PF00995">
    <property type="entry name" value="Sec1"/>
    <property type="match status" value="1"/>
</dbReference>
<dbReference type="GO" id="GO:0006895">
    <property type="term" value="P:Golgi to endosome transport"/>
    <property type="evidence" value="ECO:0007669"/>
    <property type="project" value="EnsemblFungi"/>
</dbReference>
<dbReference type="GO" id="GO:0000011">
    <property type="term" value="P:vacuole inheritance"/>
    <property type="evidence" value="ECO:0007669"/>
    <property type="project" value="EnsemblFungi"/>
</dbReference>
<dbReference type="PANTHER" id="PTHR11679">
    <property type="entry name" value="VESICLE PROTEIN SORTING-ASSOCIATED"/>
    <property type="match status" value="1"/>
</dbReference>
<dbReference type="VEuPathDB" id="FungiDB:GWK60_H02805"/>
<dbReference type="GO" id="GO:0032258">
    <property type="term" value="P:cytoplasm to vacuole targeting by the Cvt pathway"/>
    <property type="evidence" value="ECO:0007669"/>
    <property type="project" value="EnsemblFungi"/>
</dbReference>
<comment type="similarity">
    <text evidence="1">Belongs to the STXBP/unc-18/SEC1 family.</text>
</comment>
<dbReference type="GO" id="GO:0000149">
    <property type="term" value="F:SNARE binding"/>
    <property type="evidence" value="ECO:0007669"/>
    <property type="project" value="EnsemblFungi"/>
</dbReference>
<dbReference type="InterPro" id="IPR001619">
    <property type="entry name" value="Sec1-like"/>
</dbReference>
<dbReference type="Gene3D" id="1.25.40.60">
    <property type="match status" value="1"/>
</dbReference>
<dbReference type="Gene3D" id="3.40.50.1910">
    <property type="match status" value="1"/>
</dbReference>
<dbReference type="GO" id="GO:0051082">
    <property type="term" value="F:unfolded protein binding"/>
    <property type="evidence" value="ECO:0007669"/>
    <property type="project" value="EnsemblFungi"/>
</dbReference>
<dbReference type="InterPro" id="IPR043154">
    <property type="entry name" value="Sec-1-like_dom1"/>
</dbReference>
<dbReference type="SUPFAM" id="SSF56815">
    <property type="entry name" value="Sec1/munc18-like (SM) proteins"/>
    <property type="match status" value="1"/>
</dbReference>
<dbReference type="Proteomes" id="UP000054886">
    <property type="component" value="Unassembled WGS sequence"/>
</dbReference>
<protein>
    <submittedName>
        <fullName evidence="2">Vacuolar protein sorting-associated protein 45</fullName>
    </submittedName>
</protein>
<dbReference type="GO" id="GO:0006896">
    <property type="term" value="P:Golgi to vacuole transport"/>
    <property type="evidence" value="ECO:0007669"/>
    <property type="project" value="EnsemblFungi"/>
</dbReference>
<dbReference type="PIRSF" id="PIRSF005715">
    <property type="entry name" value="VPS45_Sec1"/>
    <property type="match status" value="1"/>
</dbReference>
<evidence type="ECO:0000313" key="3">
    <source>
        <dbReference type="Proteomes" id="UP000054886"/>
    </source>
</evidence>
<evidence type="ECO:0000313" key="2">
    <source>
        <dbReference type="EMBL" id="KTB03303.1"/>
    </source>
</evidence>